<dbReference type="PRINTS" id="PR00420">
    <property type="entry name" value="RNGMNOXGNASE"/>
</dbReference>
<dbReference type="Pfam" id="PF01494">
    <property type="entry name" value="FAD_binding_3"/>
    <property type="match status" value="1"/>
</dbReference>
<dbReference type="InterPro" id="IPR002938">
    <property type="entry name" value="FAD-bd"/>
</dbReference>
<dbReference type="InterPro" id="IPR050641">
    <property type="entry name" value="RIFMO-like"/>
</dbReference>
<accession>A0A428YLI7</accession>
<dbReference type="OrthoDB" id="4246007at2"/>
<evidence type="ECO:0000313" key="6">
    <source>
        <dbReference type="Proteomes" id="UP000287547"/>
    </source>
</evidence>
<dbReference type="Gene3D" id="3.40.30.120">
    <property type="match status" value="2"/>
</dbReference>
<evidence type="ECO:0000256" key="3">
    <source>
        <dbReference type="ARBA" id="ARBA00022827"/>
    </source>
</evidence>
<reference evidence="5 6" key="1">
    <citation type="submission" date="2018-05" db="EMBL/GenBank/DDBJ databases">
        <title>Evolution of GPA BGCs.</title>
        <authorList>
            <person name="Waglechner N."/>
            <person name="Wright G.D."/>
        </authorList>
    </citation>
    <scope>NUCLEOTIDE SEQUENCE [LARGE SCALE GENOMIC DNA]</scope>
    <source>
        <strain evidence="5 6">A82846</strain>
    </source>
</reference>
<keyword evidence="2" id="KW-0285">Flavoprotein</keyword>
<dbReference type="AlphaFoldDB" id="A0A428YLI7"/>
<evidence type="ECO:0000259" key="4">
    <source>
        <dbReference type="Pfam" id="PF01494"/>
    </source>
</evidence>
<dbReference type="PANTHER" id="PTHR43004:SF19">
    <property type="entry name" value="BINDING MONOOXYGENASE, PUTATIVE (JCVI)-RELATED"/>
    <property type="match status" value="1"/>
</dbReference>
<gene>
    <name evidence="5" type="ORF">DMH04_47090</name>
</gene>
<protein>
    <submittedName>
        <fullName evidence="5">FAD-dependent oxidoreductase</fullName>
    </submittedName>
</protein>
<dbReference type="Pfam" id="PF21274">
    <property type="entry name" value="Rng_hyd_C"/>
    <property type="match status" value="1"/>
</dbReference>
<dbReference type="Proteomes" id="UP000287547">
    <property type="component" value="Unassembled WGS sequence"/>
</dbReference>
<proteinExistence type="predicted"/>
<dbReference type="EMBL" id="QHKI01000074">
    <property type="protein sequence ID" value="RSM68650.1"/>
    <property type="molecule type" value="Genomic_DNA"/>
</dbReference>
<dbReference type="PANTHER" id="PTHR43004">
    <property type="entry name" value="TRK SYSTEM POTASSIUM UPTAKE PROTEIN"/>
    <property type="match status" value="1"/>
</dbReference>
<feature type="domain" description="FAD-binding" evidence="4">
    <location>
        <begin position="2"/>
        <end position="354"/>
    </location>
</feature>
<comment type="cofactor">
    <cofactor evidence="1">
        <name>FAD</name>
        <dbReference type="ChEBI" id="CHEBI:57692"/>
    </cofactor>
</comment>
<keyword evidence="3" id="KW-0274">FAD</keyword>
<dbReference type="RefSeq" id="WP_037274851.1">
    <property type="nucleotide sequence ID" value="NZ_QHKI01000074.1"/>
</dbReference>
<dbReference type="SUPFAM" id="SSF51905">
    <property type="entry name" value="FAD/NAD(P)-binding domain"/>
    <property type="match status" value="1"/>
</dbReference>
<comment type="caution">
    <text evidence="5">The sequence shown here is derived from an EMBL/GenBank/DDBJ whole genome shotgun (WGS) entry which is preliminary data.</text>
</comment>
<organism evidence="5 6">
    <name type="scientific">Kibdelosporangium aridum</name>
    <dbReference type="NCBI Taxonomy" id="2030"/>
    <lineage>
        <taxon>Bacteria</taxon>
        <taxon>Bacillati</taxon>
        <taxon>Actinomycetota</taxon>
        <taxon>Actinomycetes</taxon>
        <taxon>Pseudonocardiales</taxon>
        <taxon>Pseudonocardiaceae</taxon>
        <taxon>Kibdelosporangium</taxon>
    </lineage>
</organism>
<dbReference type="GO" id="GO:0071949">
    <property type="term" value="F:FAD binding"/>
    <property type="evidence" value="ECO:0007669"/>
    <property type="project" value="InterPro"/>
</dbReference>
<name>A0A428YLI7_KIBAR</name>
<evidence type="ECO:0000313" key="5">
    <source>
        <dbReference type="EMBL" id="RSM68650.1"/>
    </source>
</evidence>
<dbReference type="Gene3D" id="3.50.50.60">
    <property type="entry name" value="FAD/NAD(P)-binding domain"/>
    <property type="match status" value="1"/>
</dbReference>
<evidence type="ECO:0000256" key="2">
    <source>
        <dbReference type="ARBA" id="ARBA00022630"/>
    </source>
</evidence>
<evidence type="ECO:0000256" key="1">
    <source>
        <dbReference type="ARBA" id="ARBA00001974"/>
    </source>
</evidence>
<sequence>MRTPVLVVGAGPVGLSTALFLAHWGVRALVIDKRDPTTAPPRANASVRTFELFRSIGLGPALDQFGWSAGAPMKSVFKDRAFGAVQHVSGLPQRYAARLETCTPVDVRRSVTQLEVQKLALDHLDEGTVRFGVRLRDFDLRDSKVHAHVVDTRSGEPEEIVADYLIAADGAGSDVRERLGITVPDRRVVASLNTAFFRADLGDVVNEWGTGACFVRNEHVYATLFSKNGKDQWSSHIMDYPGKPEGLAELSEQKTVELLRAAIGDDRIDIDLHAVNAWEAALGIASKLRHGRVFLVGDAAHVQSSAGGLGMNTGIQDGHNLAWKIAAVLAGQAAPSLLDSYEPERLSAVEAALALSQRMHEGYQNQNPDQMYEAIAIDYLRGMMFYGYRSGAIIDDGPSEADVLTDVPRPGYRFPHHWVEPNVSTLDLIGARWSVLSATPLQVDDPGIRVHEVSDVVPPGEAVLVRPDGFVAWHGQPVGLHAALHRILGHEPR</sequence>
<dbReference type="InterPro" id="IPR036188">
    <property type="entry name" value="FAD/NAD-bd_sf"/>
</dbReference>
<dbReference type="Gene3D" id="3.30.9.10">
    <property type="entry name" value="D-Amino Acid Oxidase, subunit A, domain 2"/>
    <property type="match status" value="1"/>
</dbReference>
<dbReference type="GO" id="GO:0016709">
    <property type="term" value="F:oxidoreductase activity, acting on paired donors, with incorporation or reduction of molecular oxygen, NAD(P)H as one donor, and incorporation of one atom of oxygen"/>
    <property type="evidence" value="ECO:0007669"/>
    <property type="project" value="UniProtKB-ARBA"/>
</dbReference>